<feature type="transmembrane region" description="Helical" evidence="7">
    <location>
        <begin position="82"/>
        <end position="102"/>
    </location>
</feature>
<dbReference type="AlphaFoldDB" id="A0A1Q2KUW1"/>
<gene>
    <name evidence="8" type="ORF">B0X71_01970</name>
</gene>
<name>A0A1Q2KUW1_9BACL</name>
<evidence type="ECO:0008006" key="10">
    <source>
        <dbReference type="Google" id="ProtNLM"/>
    </source>
</evidence>
<comment type="subcellular location">
    <subcellularLocation>
        <location evidence="1">Cell membrane</location>
        <topology evidence="1">Multi-pass membrane protein</topology>
    </subcellularLocation>
</comment>
<evidence type="ECO:0000256" key="6">
    <source>
        <dbReference type="ARBA" id="ARBA00023136"/>
    </source>
</evidence>
<feature type="transmembrane region" description="Helical" evidence="7">
    <location>
        <begin position="15"/>
        <end position="35"/>
    </location>
</feature>
<evidence type="ECO:0000256" key="3">
    <source>
        <dbReference type="ARBA" id="ARBA00022475"/>
    </source>
</evidence>
<comment type="similarity">
    <text evidence="2">Belongs to the UPF0719 family.</text>
</comment>
<dbReference type="RefSeq" id="WP_077587881.1">
    <property type="nucleotide sequence ID" value="NZ_CP019640.1"/>
</dbReference>
<feature type="transmembrane region" description="Helical" evidence="7">
    <location>
        <begin position="122"/>
        <end position="142"/>
    </location>
</feature>
<dbReference type="PANTHER" id="PTHR40043">
    <property type="entry name" value="UPF0719 INNER MEMBRANE PROTEIN YJFL"/>
    <property type="match status" value="1"/>
</dbReference>
<dbReference type="GO" id="GO:0005886">
    <property type="term" value="C:plasma membrane"/>
    <property type="evidence" value="ECO:0007669"/>
    <property type="project" value="UniProtKB-SubCell"/>
</dbReference>
<keyword evidence="4 7" id="KW-0812">Transmembrane</keyword>
<organism evidence="8 9">
    <name type="scientific">Planococcus lenghuensis</name>
    <dbReference type="NCBI Taxonomy" id="2213202"/>
    <lineage>
        <taxon>Bacteria</taxon>
        <taxon>Bacillati</taxon>
        <taxon>Bacillota</taxon>
        <taxon>Bacilli</taxon>
        <taxon>Bacillales</taxon>
        <taxon>Caryophanaceae</taxon>
        <taxon>Planococcus</taxon>
    </lineage>
</organism>
<protein>
    <recommendedName>
        <fullName evidence="10">DUF350 domain-containing protein</fullName>
    </recommendedName>
</protein>
<dbReference type="Pfam" id="PF03994">
    <property type="entry name" value="DUF350"/>
    <property type="match status" value="1"/>
</dbReference>
<accession>A0A1Q2KUW1</accession>
<dbReference type="KEGG" id="pmar:B0X71_01970"/>
<evidence type="ECO:0000256" key="5">
    <source>
        <dbReference type="ARBA" id="ARBA00022989"/>
    </source>
</evidence>
<evidence type="ECO:0000256" key="2">
    <source>
        <dbReference type="ARBA" id="ARBA00005779"/>
    </source>
</evidence>
<evidence type="ECO:0000256" key="7">
    <source>
        <dbReference type="SAM" id="Phobius"/>
    </source>
</evidence>
<proteinExistence type="inferred from homology"/>
<dbReference type="EMBL" id="CP019640">
    <property type="protein sequence ID" value="AQQ52008.1"/>
    <property type="molecule type" value="Genomic_DNA"/>
</dbReference>
<keyword evidence="6 7" id="KW-0472">Membrane</keyword>
<evidence type="ECO:0000256" key="4">
    <source>
        <dbReference type="ARBA" id="ARBA00022692"/>
    </source>
</evidence>
<dbReference type="PANTHER" id="PTHR40043:SF1">
    <property type="entry name" value="UPF0719 INNER MEMBRANE PROTEIN YJFL"/>
    <property type="match status" value="1"/>
</dbReference>
<evidence type="ECO:0000256" key="1">
    <source>
        <dbReference type="ARBA" id="ARBA00004651"/>
    </source>
</evidence>
<keyword evidence="3" id="KW-1003">Cell membrane</keyword>
<dbReference type="OrthoDB" id="2678278at2"/>
<evidence type="ECO:0000313" key="9">
    <source>
        <dbReference type="Proteomes" id="UP000188184"/>
    </source>
</evidence>
<evidence type="ECO:0000313" key="8">
    <source>
        <dbReference type="EMBL" id="AQQ52008.1"/>
    </source>
</evidence>
<keyword evidence="5 7" id="KW-1133">Transmembrane helix</keyword>
<sequence length="143" mass="15778">MLQDMLNEAFGVPELINSVIYFTVSFLLMVIYIWLFEKFFTKVDDQAEVAKGNQAVAKVLTAKRISLVIIMAAALYENTNPLGVAIWATIGFIIQVAVYKFVELKTAYDMEEQLAKGNIAAAQYLGGWSIATSVLVAFAVIIS</sequence>
<keyword evidence="9" id="KW-1185">Reference proteome</keyword>
<dbReference type="Proteomes" id="UP000188184">
    <property type="component" value="Chromosome"/>
</dbReference>
<reference evidence="8 9" key="1">
    <citation type="submission" date="2017-02" db="EMBL/GenBank/DDBJ databases">
        <title>The complete genomic sequence of a novel cold adapted crude oil-degrading bacterium Planococcus qaidamina Y42.</title>
        <authorList>
            <person name="Yang R."/>
        </authorList>
    </citation>
    <scope>NUCLEOTIDE SEQUENCE [LARGE SCALE GENOMIC DNA]</scope>
    <source>
        <strain evidence="8 9">Y42</strain>
    </source>
</reference>
<dbReference type="InterPro" id="IPR007140">
    <property type="entry name" value="DUF350"/>
</dbReference>